<dbReference type="InterPro" id="IPR001878">
    <property type="entry name" value="Znf_CCHC"/>
</dbReference>
<feature type="domain" description="CCHC-type" evidence="9">
    <location>
        <begin position="163"/>
        <end position="178"/>
    </location>
</feature>
<dbReference type="PANTHER" id="PTHR46543">
    <property type="entry name" value="ZINC FINGER CCHC DOMAIN-CONTAINING PROTEIN 7"/>
    <property type="match status" value="1"/>
</dbReference>
<evidence type="ECO:0000256" key="8">
    <source>
        <dbReference type="SAM" id="MobiDB-lite"/>
    </source>
</evidence>
<dbReference type="GO" id="GO:0071037">
    <property type="term" value="P:nuclear polyadenylation-dependent snRNA catabolic process"/>
    <property type="evidence" value="ECO:0007669"/>
    <property type="project" value="TreeGrafter"/>
</dbReference>
<evidence type="ECO:0000313" key="10">
    <source>
        <dbReference type="EMBL" id="EDK37659.2"/>
    </source>
</evidence>
<dbReference type="KEGG" id="pgu:PGUG_01757"/>
<evidence type="ECO:0000256" key="4">
    <source>
        <dbReference type="ARBA" id="ARBA00022771"/>
    </source>
</evidence>
<dbReference type="STRING" id="294746.A5DEQ6"/>
<protein>
    <recommendedName>
        <fullName evidence="9">CCHC-type domain-containing protein</fullName>
    </recommendedName>
</protein>
<dbReference type="Pfam" id="PF00098">
    <property type="entry name" value="zf-CCHC"/>
    <property type="match status" value="1"/>
</dbReference>
<dbReference type="GO" id="GO:0071039">
    <property type="term" value="P:nuclear polyadenylation-dependent CUT catabolic process"/>
    <property type="evidence" value="ECO:0007669"/>
    <property type="project" value="TreeGrafter"/>
</dbReference>
<evidence type="ECO:0000256" key="5">
    <source>
        <dbReference type="ARBA" id="ARBA00022833"/>
    </source>
</evidence>
<dbReference type="HOGENOM" id="CLU_049076_0_0_1"/>
<dbReference type="GO" id="GO:0071036">
    <property type="term" value="P:nuclear polyadenylation-dependent snoRNA catabolic process"/>
    <property type="evidence" value="ECO:0007669"/>
    <property type="project" value="TreeGrafter"/>
</dbReference>
<keyword evidence="6" id="KW-0539">Nucleus</keyword>
<keyword evidence="2" id="KW-0479">Metal-binding</keyword>
<feature type="compositionally biased region" description="Polar residues" evidence="8">
    <location>
        <begin position="73"/>
        <end position="84"/>
    </location>
</feature>
<evidence type="ECO:0000259" key="9">
    <source>
        <dbReference type="PROSITE" id="PS50158"/>
    </source>
</evidence>
<dbReference type="GO" id="GO:0008270">
    <property type="term" value="F:zinc ion binding"/>
    <property type="evidence" value="ECO:0007669"/>
    <property type="project" value="UniProtKB-KW"/>
</dbReference>
<dbReference type="GO" id="GO:0071038">
    <property type="term" value="P:TRAMP-dependent tRNA surveillance pathway"/>
    <property type="evidence" value="ECO:0007669"/>
    <property type="project" value="TreeGrafter"/>
</dbReference>
<feature type="compositionally biased region" description="Basic and acidic residues" evidence="8">
    <location>
        <begin position="9"/>
        <end position="24"/>
    </location>
</feature>
<evidence type="ECO:0000256" key="3">
    <source>
        <dbReference type="ARBA" id="ARBA00022737"/>
    </source>
</evidence>
<dbReference type="eggNOG" id="KOG4400">
    <property type="taxonomic scope" value="Eukaryota"/>
</dbReference>
<feature type="domain" description="CCHC-type" evidence="9">
    <location>
        <begin position="224"/>
        <end position="239"/>
    </location>
</feature>
<dbReference type="OrthoDB" id="7608935at2759"/>
<dbReference type="EMBL" id="CH408156">
    <property type="protein sequence ID" value="EDK37659.2"/>
    <property type="molecule type" value="Genomic_DNA"/>
</dbReference>
<feature type="region of interest" description="Disordered" evidence="8">
    <location>
        <begin position="1"/>
        <end position="84"/>
    </location>
</feature>
<evidence type="ECO:0000256" key="2">
    <source>
        <dbReference type="ARBA" id="ARBA00022723"/>
    </source>
</evidence>
<keyword evidence="5" id="KW-0862">Zinc</keyword>
<keyword evidence="11" id="KW-1185">Reference proteome</keyword>
<feature type="region of interest" description="Disordered" evidence="8">
    <location>
        <begin position="271"/>
        <end position="352"/>
    </location>
</feature>
<dbReference type="GO" id="GO:0031499">
    <property type="term" value="C:TRAMP complex"/>
    <property type="evidence" value="ECO:0007669"/>
    <property type="project" value="TreeGrafter"/>
</dbReference>
<sequence>MPGPVSEPSGRDKSTEKPPERSIIHAEVPNGSKNSKEPSKNGTHKSNNVLQTSEKQASNNPDPKKPTETPETNFANAPTTSLSYDQVNNDADELIELRGEGRYFGVTDPSSGDTINALQSLGPLCANCHRRGHIRAKCKTVVCHKCGVVGDHYETQCPTTMVCSRCGQKGHMAAGCTNKAKKRQYCKTCDTFSHGDDRCPSIWRSYLTGTTDAPVSNTLPQVYCYNCGSDVHYGDECPEPRTSRVPNITGTAFSGSNLPRHLRAKYFDRIRGARPRPSRGVAHFAPQKPPSRKDFSKNAPNPSRSGVVLPRKGKQNSKNLSKLRQQPTRSGFIESKKKVTKPTRSGRIDKRR</sequence>
<dbReference type="GeneID" id="5127887"/>
<dbReference type="SMART" id="SM00343">
    <property type="entry name" value="ZnF_C2HC"/>
    <property type="match status" value="4"/>
</dbReference>
<dbReference type="FunCoup" id="A5DEQ6">
    <property type="interactions" value="342"/>
</dbReference>
<evidence type="ECO:0000256" key="7">
    <source>
        <dbReference type="PROSITE-ProRule" id="PRU00047"/>
    </source>
</evidence>
<accession>A5DEQ6</accession>
<evidence type="ECO:0000256" key="6">
    <source>
        <dbReference type="ARBA" id="ARBA00023242"/>
    </source>
</evidence>
<dbReference type="InParanoid" id="A5DEQ6"/>
<dbReference type="VEuPathDB" id="FungiDB:PGUG_01757"/>
<dbReference type="OMA" id="THETICA"/>
<evidence type="ECO:0000256" key="1">
    <source>
        <dbReference type="ARBA" id="ARBA00004123"/>
    </source>
</evidence>
<dbReference type="PANTHER" id="PTHR46543:SF1">
    <property type="entry name" value="ZINC FINGER CCHC DOMAIN-CONTAINING PROTEIN 7"/>
    <property type="match status" value="1"/>
</dbReference>
<organism evidence="10 11">
    <name type="scientific">Meyerozyma guilliermondii (strain ATCC 6260 / CBS 566 / DSM 6381 / JCM 1539 / NBRC 10279 / NRRL Y-324)</name>
    <name type="common">Yeast</name>
    <name type="synonym">Candida guilliermondii</name>
    <dbReference type="NCBI Taxonomy" id="294746"/>
    <lineage>
        <taxon>Eukaryota</taxon>
        <taxon>Fungi</taxon>
        <taxon>Dikarya</taxon>
        <taxon>Ascomycota</taxon>
        <taxon>Saccharomycotina</taxon>
        <taxon>Pichiomycetes</taxon>
        <taxon>Debaryomycetaceae</taxon>
        <taxon>Meyerozyma</taxon>
    </lineage>
</organism>
<dbReference type="SUPFAM" id="SSF57756">
    <property type="entry name" value="Retrovirus zinc finger-like domains"/>
    <property type="match status" value="1"/>
</dbReference>
<feature type="compositionally biased region" description="Polar residues" evidence="8">
    <location>
        <begin position="316"/>
        <end position="329"/>
    </location>
</feature>
<evidence type="ECO:0000313" key="11">
    <source>
        <dbReference type="Proteomes" id="UP000001997"/>
    </source>
</evidence>
<dbReference type="InterPro" id="IPR051644">
    <property type="entry name" value="TRAMP_AT-DNA-binding"/>
</dbReference>
<comment type="subcellular location">
    <subcellularLocation>
        <location evidence="1">Nucleus</location>
    </subcellularLocation>
</comment>
<dbReference type="GO" id="GO:0071035">
    <property type="term" value="P:nuclear polyadenylation-dependent rRNA catabolic process"/>
    <property type="evidence" value="ECO:0007669"/>
    <property type="project" value="TreeGrafter"/>
</dbReference>
<dbReference type="InterPro" id="IPR036875">
    <property type="entry name" value="Znf_CCHC_sf"/>
</dbReference>
<dbReference type="AlphaFoldDB" id="A5DEQ6"/>
<gene>
    <name evidence="10" type="ORF">PGUG_01757</name>
</gene>
<keyword evidence="3" id="KW-0677">Repeat</keyword>
<dbReference type="GO" id="GO:0003723">
    <property type="term" value="F:RNA binding"/>
    <property type="evidence" value="ECO:0007669"/>
    <property type="project" value="TreeGrafter"/>
</dbReference>
<dbReference type="Gene3D" id="4.10.60.10">
    <property type="entry name" value="Zinc finger, CCHC-type"/>
    <property type="match status" value="2"/>
</dbReference>
<dbReference type="GO" id="GO:0071031">
    <property type="term" value="P:nuclear mRNA surveillance of mRNA 3'-end processing"/>
    <property type="evidence" value="ECO:0007669"/>
    <property type="project" value="TreeGrafter"/>
</dbReference>
<keyword evidence="4 7" id="KW-0863">Zinc-finger</keyword>
<dbReference type="RefSeq" id="XP_001486086.2">
    <property type="nucleotide sequence ID" value="XM_001486036.1"/>
</dbReference>
<reference evidence="10 11" key="1">
    <citation type="journal article" date="2009" name="Nature">
        <title>Evolution of pathogenicity and sexual reproduction in eight Candida genomes.</title>
        <authorList>
            <person name="Butler G."/>
            <person name="Rasmussen M.D."/>
            <person name="Lin M.F."/>
            <person name="Santos M.A."/>
            <person name="Sakthikumar S."/>
            <person name="Munro C.A."/>
            <person name="Rheinbay E."/>
            <person name="Grabherr M."/>
            <person name="Forche A."/>
            <person name="Reedy J.L."/>
            <person name="Agrafioti I."/>
            <person name="Arnaud M.B."/>
            <person name="Bates S."/>
            <person name="Brown A.J."/>
            <person name="Brunke S."/>
            <person name="Costanzo M.C."/>
            <person name="Fitzpatrick D.A."/>
            <person name="de Groot P.W."/>
            <person name="Harris D."/>
            <person name="Hoyer L.L."/>
            <person name="Hube B."/>
            <person name="Klis F.M."/>
            <person name="Kodira C."/>
            <person name="Lennard N."/>
            <person name="Logue M.E."/>
            <person name="Martin R."/>
            <person name="Neiman A.M."/>
            <person name="Nikolaou E."/>
            <person name="Quail M.A."/>
            <person name="Quinn J."/>
            <person name="Santos M.C."/>
            <person name="Schmitzberger F.F."/>
            <person name="Sherlock G."/>
            <person name="Shah P."/>
            <person name="Silverstein K.A."/>
            <person name="Skrzypek M.S."/>
            <person name="Soll D."/>
            <person name="Staggs R."/>
            <person name="Stansfield I."/>
            <person name="Stumpf M.P."/>
            <person name="Sudbery P.E."/>
            <person name="Srikantha T."/>
            <person name="Zeng Q."/>
            <person name="Berman J."/>
            <person name="Berriman M."/>
            <person name="Heitman J."/>
            <person name="Gow N.A."/>
            <person name="Lorenz M.C."/>
            <person name="Birren B.W."/>
            <person name="Kellis M."/>
            <person name="Cuomo C.A."/>
        </authorList>
    </citation>
    <scope>NUCLEOTIDE SEQUENCE [LARGE SCALE GENOMIC DNA]</scope>
    <source>
        <strain evidence="11">ATCC 6260 / CBS 566 / DSM 6381 / JCM 1539 / NBRC 10279 / NRRL Y-324</strain>
    </source>
</reference>
<dbReference type="Proteomes" id="UP000001997">
    <property type="component" value="Unassembled WGS sequence"/>
</dbReference>
<dbReference type="PROSITE" id="PS50158">
    <property type="entry name" value="ZF_CCHC"/>
    <property type="match status" value="2"/>
</dbReference>
<feature type="compositionally biased region" description="Polar residues" evidence="8">
    <location>
        <begin position="40"/>
        <end position="61"/>
    </location>
</feature>
<name>A5DEQ6_PICGU</name>
<proteinExistence type="predicted"/>